<dbReference type="RefSeq" id="WP_289608435.1">
    <property type="nucleotide sequence ID" value="NZ_JAUDCG010000058.1"/>
</dbReference>
<name>A0ABT7UED8_9FIRM</name>
<evidence type="ECO:0000256" key="1">
    <source>
        <dbReference type="SAM" id="SignalP"/>
    </source>
</evidence>
<protein>
    <submittedName>
        <fullName evidence="2">Uncharacterized protein</fullName>
    </submittedName>
</protein>
<feature type="chain" id="PRO_5045054807" evidence="1">
    <location>
        <begin position="26"/>
        <end position="277"/>
    </location>
</feature>
<reference evidence="2 3" key="3">
    <citation type="submission" date="2023-06" db="EMBL/GenBank/DDBJ databases">
        <authorList>
            <person name="Zeman M."/>
            <person name="Kubasova T."/>
            <person name="Jahodarova E."/>
            <person name="Nykrynova M."/>
            <person name="Rychlik I."/>
        </authorList>
    </citation>
    <scope>NUCLEOTIDE SEQUENCE [LARGE SCALE GENOMIC DNA]</scope>
    <source>
        <strain evidence="2 3">ET39</strain>
    </source>
</reference>
<feature type="signal peptide" evidence="1">
    <location>
        <begin position="1"/>
        <end position="25"/>
    </location>
</feature>
<dbReference type="EMBL" id="JAUDCG010000058">
    <property type="protein sequence ID" value="MDM8157996.1"/>
    <property type="molecule type" value="Genomic_DNA"/>
</dbReference>
<reference evidence="3" key="1">
    <citation type="submission" date="2023-06" db="EMBL/GenBank/DDBJ databases">
        <title>Identification and characterization of horizontal gene transfer across gut microbiota members of farm animals based on homology search.</title>
        <authorList>
            <person name="Zeman M."/>
            <person name="Kubasova T."/>
            <person name="Jahodarova E."/>
            <person name="Nykrynova M."/>
            <person name="Rychlik I."/>
        </authorList>
    </citation>
    <scope>NUCLEOTIDE SEQUENCE [LARGE SCALE GENOMIC DNA]</scope>
    <source>
        <strain evidence="3">ET39</strain>
    </source>
</reference>
<evidence type="ECO:0000313" key="3">
    <source>
        <dbReference type="Proteomes" id="UP001529340"/>
    </source>
</evidence>
<comment type="caution">
    <text evidence="2">The sequence shown here is derived from an EMBL/GenBank/DDBJ whole genome shotgun (WGS) entry which is preliminary data.</text>
</comment>
<evidence type="ECO:0000313" key="2">
    <source>
        <dbReference type="EMBL" id="MDM8157996.1"/>
    </source>
</evidence>
<sequence>MKRAYQKVMSVLLVCLFVISGCSSGNSGASASPKQVLLDAVEYSNQQEGFREEFDNEETSEDGVNHTLSDSYIIFPSQACYQVSFQNAVGGSYKDIYIGKYTQTDIAYIQGTPSSTSFRDMTVTYLDSYEGRNESFADRQYFTSLFEMFTANDVSEQVSFEMEKNDEGYRITITLTDIDRFNEINREKTLEEYGEDWYDPYLEFCMTVQINKGIIQKVTWDEKVNRNGVIQDRVSTATYTPCSIDQVDTALIDDLVNQVKVGTISENSYLTLEGIVR</sequence>
<reference evidence="2 3" key="2">
    <citation type="submission" date="2023-06" db="EMBL/GenBank/DDBJ databases">
        <title>Identification and characterization of horizontal gene transfer across gut microbiota members of farm animals based on homology search.</title>
        <authorList>
            <person name="Schwarzerova J."/>
            <person name="Nykrynova M."/>
            <person name="Jureckova K."/>
            <person name="Cejkova D."/>
            <person name="Rychlik I."/>
        </authorList>
    </citation>
    <scope>NUCLEOTIDE SEQUENCE [LARGE SCALE GENOMIC DNA]</scope>
    <source>
        <strain evidence="2 3">ET39</strain>
    </source>
</reference>
<dbReference type="Proteomes" id="UP001529340">
    <property type="component" value="Unassembled WGS sequence"/>
</dbReference>
<dbReference type="PROSITE" id="PS51257">
    <property type="entry name" value="PROKAR_LIPOPROTEIN"/>
    <property type="match status" value="1"/>
</dbReference>
<organism evidence="2 3">
    <name type="scientific">Amedibacillus dolichus</name>
    <dbReference type="NCBI Taxonomy" id="31971"/>
    <lineage>
        <taxon>Bacteria</taxon>
        <taxon>Bacillati</taxon>
        <taxon>Bacillota</taxon>
        <taxon>Erysipelotrichia</taxon>
        <taxon>Erysipelotrichales</taxon>
        <taxon>Erysipelotrichaceae</taxon>
        <taxon>Amedibacillus</taxon>
    </lineage>
</organism>
<keyword evidence="3" id="KW-1185">Reference proteome</keyword>
<proteinExistence type="predicted"/>
<accession>A0ABT7UED8</accession>
<gene>
    <name evidence="2" type="ORF">QUV96_10175</name>
</gene>
<keyword evidence="1" id="KW-0732">Signal</keyword>